<feature type="compositionally biased region" description="Polar residues" evidence="1">
    <location>
        <begin position="1"/>
        <end position="13"/>
    </location>
</feature>
<reference evidence="2 3" key="1">
    <citation type="submission" date="2024-09" db="EMBL/GenBank/DDBJ databases">
        <authorList>
            <person name="Sun Q."/>
            <person name="Mori K."/>
        </authorList>
    </citation>
    <scope>NUCLEOTIDE SEQUENCE [LARGE SCALE GENOMIC DNA]</scope>
    <source>
        <strain evidence="2 3">CCM 7415</strain>
    </source>
</reference>
<feature type="region of interest" description="Disordered" evidence="1">
    <location>
        <begin position="231"/>
        <end position="288"/>
    </location>
</feature>
<name>A0ABV6G4H0_9GAMM</name>
<protein>
    <submittedName>
        <fullName evidence="2">RecT family recombinase</fullName>
    </submittedName>
</protein>
<dbReference type="RefSeq" id="WP_019950149.1">
    <property type="nucleotide sequence ID" value="NZ_JBHLVX010000043.1"/>
</dbReference>
<keyword evidence="3" id="KW-1185">Reference proteome</keyword>
<accession>A0ABV6G4H0</accession>
<feature type="compositionally biased region" description="Basic residues" evidence="1">
    <location>
        <begin position="252"/>
        <end position="261"/>
    </location>
</feature>
<feature type="compositionally biased region" description="Gly residues" evidence="1">
    <location>
        <begin position="238"/>
        <end position="248"/>
    </location>
</feature>
<sequence length="346" mass="38156">MSETTTAQQQAVNGLQEPETHLPEAPAGSAPGQGIQDLLFNTDAMNHMERLANLMARGKATVPQHLQGNPGDCMAVVMQAAQWRMNPFAVAQKTHLVNGTLGYEAQLVNAVITSMAPTENRLEYEWYGPWENVIGKFEVRKNNQGKEYQAPAWSFKDEKGCGIQVWATLKGEEEPRVLDLLLTQAQVRNSTLWASDPKQQLAYLAIKRWSRLYCPDVILGVYTPDEMSSTAARSGEKTVGGGTAGGTARGKDKLRQRRQKRGQTYANEADEPKTVNDGQSQNSGTPGPGGKITCAYVCEQIQKAQNKEQLDEAADMARHLPEKDKSVARHAYEGRVQQLRQQSESS</sequence>
<dbReference type="Pfam" id="PF03837">
    <property type="entry name" value="RecT"/>
    <property type="match status" value="1"/>
</dbReference>
<dbReference type="EMBL" id="JBHLVX010000043">
    <property type="protein sequence ID" value="MFC0268541.1"/>
    <property type="molecule type" value="Genomic_DNA"/>
</dbReference>
<evidence type="ECO:0000313" key="3">
    <source>
        <dbReference type="Proteomes" id="UP001589814"/>
    </source>
</evidence>
<gene>
    <name evidence="2" type="ORF">ACFFHW_11220</name>
</gene>
<evidence type="ECO:0000256" key="1">
    <source>
        <dbReference type="SAM" id="MobiDB-lite"/>
    </source>
</evidence>
<evidence type="ECO:0000313" key="2">
    <source>
        <dbReference type="EMBL" id="MFC0268541.1"/>
    </source>
</evidence>
<comment type="caution">
    <text evidence="2">The sequence shown here is derived from an EMBL/GenBank/DDBJ whole genome shotgun (WGS) entry which is preliminary data.</text>
</comment>
<feature type="region of interest" description="Disordered" evidence="1">
    <location>
        <begin position="309"/>
        <end position="330"/>
    </location>
</feature>
<proteinExistence type="predicted"/>
<feature type="region of interest" description="Disordered" evidence="1">
    <location>
        <begin position="1"/>
        <end position="35"/>
    </location>
</feature>
<organism evidence="2 3">
    <name type="scientific">Kushneria aurantia</name>
    <dbReference type="NCBI Taxonomy" id="504092"/>
    <lineage>
        <taxon>Bacteria</taxon>
        <taxon>Pseudomonadati</taxon>
        <taxon>Pseudomonadota</taxon>
        <taxon>Gammaproteobacteria</taxon>
        <taxon>Oceanospirillales</taxon>
        <taxon>Halomonadaceae</taxon>
        <taxon>Kushneria</taxon>
    </lineage>
</organism>
<feature type="compositionally biased region" description="Polar residues" evidence="1">
    <location>
        <begin position="276"/>
        <end position="285"/>
    </location>
</feature>
<dbReference type="InterPro" id="IPR018330">
    <property type="entry name" value="RecT_fam"/>
</dbReference>
<dbReference type="Proteomes" id="UP001589814">
    <property type="component" value="Unassembled WGS sequence"/>
</dbReference>